<dbReference type="PATRIC" id="fig|1341156.4.peg.2447"/>
<reference evidence="1 2" key="1">
    <citation type="submission" date="2013-06" db="EMBL/GenBank/DDBJ databases">
        <title>Rumen cellulosomics: divergent fiber-degrading strategies revealed by comparative genome-wide analysis of six Ruminococcal strains.</title>
        <authorList>
            <person name="Dassa B."/>
            <person name="Borovok I."/>
            <person name="Lamed R."/>
            <person name="Flint H."/>
            <person name="Yeoman C.J."/>
            <person name="White B."/>
            <person name="Bayer E.A."/>
        </authorList>
    </citation>
    <scope>NUCLEOTIDE SEQUENCE [LARGE SCALE GENOMIC DNA]</scope>
    <source>
        <strain evidence="1 2">SY3</strain>
    </source>
</reference>
<dbReference type="Proteomes" id="UP000021369">
    <property type="component" value="Unassembled WGS sequence"/>
</dbReference>
<proteinExistence type="predicted"/>
<gene>
    <name evidence="1" type="ORF">RASY3_12555</name>
</gene>
<organism evidence="1 2">
    <name type="scientific">Ruminococcus albus SY3</name>
    <dbReference type="NCBI Taxonomy" id="1341156"/>
    <lineage>
        <taxon>Bacteria</taxon>
        <taxon>Bacillati</taxon>
        <taxon>Bacillota</taxon>
        <taxon>Clostridia</taxon>
        <taxon>Eubacteriales</taxon>
        <taxon>Oscillospiraceae</taxon>
        <taxon>Ruminococcus</taxon>
    </lineage>
</organism>
<comment type="caution">
    <text evidence="1">The sequence shown here is derived from an EMBL/GenBank/DDBJ whole genome shotgun (WGS) entry which is preliminary data.</text>
</comment>
<dbReference type="EMBL" id="JEOB01000003">
    <property type="protein sequence ID" value="EXM39189.1"/>
    <property type="molecule type" value="Genomic_DNA"/>
</dbReference>
<dbReference type="RefSeq" id="WP_037288653.1">
    <property type="nucleotide sequence ID" value="NZ_JEOB01000003.1"/>
</dbReference>
<evidence type="ECO:0000313" key="2">
    <source>
        <dbReference type="Proteomes" id="UP000021369"/>
    </source>
</evidence>
<accession>A0A011UEY1</accession>
<keyword evidence="2" id="KW-1185">Reference proteome</keyword>
<dbReference type="AlphaFoldDB" id="A0A011UEY1"/>
<name>A0A011UEY1_RUMAL</name>
<evidence type="ECO:0000313" key="1">
    <source>
        <dbReference type="EMBL" id="EXM39189.1"/>
    </source>
</evidence>
<sequence length="136" mass="16465">MEKYLEMADSAKLSDEEYLRLSDHFLGYIYASSFELNVTGICYLKLIYDNAPERFDKLIIKSGHLMKRDEYPDMTLEMLLFCNERSYKEYLMSAPDSDEVRDARDNLEYDINHYREEKWYKNMCAEYSELRRKLEE</sequence>
<protein>
    <submittedName>
        <fullName evidence="1">Uncharacterized protein</fullName>
    </submittedName>
</protein>